<name>U5DA62_AMBTC</name>
<dbReference type="Proteomes" id="UP000017836">
    <property type="component" value="Unassembled WGS sequence"/>
</dbReference>
<accession>U5DA62</accession>
<dbReference type="EMBL" id="KI392237">
    <property type="protein sequence ID" value="ERN18317.1"/>
    <property type="molecule type" value="Genomic_DNA"/>
</dbReference>
<proteinExistence type="predicted"/>
<organism evidence="1 2">
    <name type="scientific">Amborella trichopoda</name>
    <dbReference type="NCBI Taxonomy" id="13333"/>
    <lineage>
        <taxon>Eukaryota</taxon>
        <taxon>Viridiplantae</taxon>
        <taxon>Streptophyta</taxon>
        <taxon>Embryophyta</taxon>
        <taxon>Tracheophyta</taxon>
        <taxon>Spermatophyta</taxon>
        <taxon>Magnoliopsida</taxon>
        <taxon>Amborellales</taxon>
        <taxon>Amborellaceae</taxon>
        <taxon>Amborella</taxon>
    </lineage>
</organism>
<dbReference type="Gramene" id="ERN18317">
    <property type="protein sequence ID" value="ERN18317"/>
    <property type="gene ID" value="AMTR_s00055p00185330"/>
</dbReference>
<dbReference type="AlphaFoldDB" id="U5DA62"/>
<dbReference type="HOGENOM" id="CLU_174282_0_0_1"/>
<gene>
    <name evidence="1" type="ORF">AMTR_s00055p00185330</name>
</gene>
<sequence>MIVSHCVARNEDNGGSNCKGCITNHFDHRCPLCRPVLRCVAGCLWNGISKSKCVKTCNSRKRKPRLEDCKRCMASCKCSCVT</sequence>
<dbReference type="OMA" id="KRCDCDG"/>
<keyword evidence="2" id="KW-1185">Reference proteome</keyword>
<evidence type="ECO:0000313" key="1">
    <source>
        <dbReference type="EMBL" id="ERN18317.1"/>
    </source>
</evidence>
<evidence type="ECO:0000313" key="2">
    <source>
        <dbReference type="Proteomes" id="UP000017836"/>
    </source>
</evidence>
<dbReference type="eggNOG" id="ENOG502S8IK">
    <property type="taxonomic scope" value="Eukaryota"/>
</dbReference>
<reference evidence="2" key="1">
    <citation type="journal article" date="2013" name="Science">
        <title>The Amborella genome and the evolution of flowering plants.</title>
        <authorList>
            <consortium name="Amborella Genome Project"/>
        </authorList>
    </citation>
    <scope>NUCLEOTIDE SEQUENCE [LARGE SCALE GENOMIC DNA]</scope>
</reference>
<protein>
    <submittedName>
        <fullName evidence="1">Uncharacterized protein</fullName>
    </submittedName>
</protein>